<reference evidence="6" key="1">
    <citation type="submission" date="2025-08" db="UniProtKB">
        <authorList>
            <consortium name="Ensembl"/>
        </authorList>
    </citation>
    <scope>IDENTIFICATION</scope>
</reference>
<dbReference type="AlphaFoldDB" id="A0A8C0EZU6"/>
<dbReference type="GO" id="GO:0006457">
    <property type="term" value="P:protein folding"/>
    <property type="evidence" value="ECO:0007669"/>
    <property type="project" value="InterPro"/>
</dbReference>
<dbReference type="GO" id="GO:0036503">
    <property type="term" value="P:ERAD pathway"/>
    <property type="evidence" value="ECO:0007669"/>
    <property type="project" value="TreeGrafter"/>
</dbReference>
<dbReference type="GO" id="GO:0005789">
    <property type="term" value="C:endoplasmic reticulum membrane"/>
    <property type="evidence" value="ECO:0007669"/>
    <property type="project" value="TreeGrafter"/>
</dbReference>
<evidence type="ECO:0000256" key="4">
    <source>
        <dbReference type="ARBA" id="ARBA00023186"/>
    </source>
</evidence>
<evidence type="ECO:0000256" key="1">
    <source>
        <dbReference type="ARBA" id="ARBA00004240"/>
    </source>
</evidence>
<keyword evidence="7" id="KW-1185">Reference proteome</keyword>
<keyword evidence="4 5" id="KW-0143">Chaperone</keyword>
<evidence type="ECO:0000256" key="2">
    <source>
        <dbReference type="ARBA" id="ARBA00010983"/>
    </source>
</evidence>
<dbReference type="Pfam" id="PF00262">
    <property type="entry name" value="Calreticulin"/>
    <property type="match status" value="1"/>
</dbReference>
<dbReference type="PANTHER" id="PTHR11073">
    <property type="entry name" value="CALRETICULIN AND CALNEXIN"/>
    <property type="match status" value="1"/>
</dbReference>
<evidence type="ECO:0000256" key="3">
    <source>
        <dbReference type="ARBA" id="ARBA00022824"/>
    </source>
</evidence>
<evidence type="ECO:0000313" key="7">
    <source>
        <dbReference type="Proteomes" id="UP000694567"/>
    </source>
</evidence>
<dbReference type="GO" id="GO:0051082">
    <property type="term" value="F:unfolded protein binding"/>
    <property type="evidence" value="ECO:0007669"/>
    <property type="project" value="InterPro"/>
</dbReference>
<dbReference type="SUPFAM" id="SSF49899">
    <property type="entry name" value="Concanavalin A-like lectins/glucanases"/>
    <property type="match status" value="1"/>
</dbReference>
<reference evidence="6" key="2">
    <citation type="submission" date="2025-09" db="UniProtKB">
        <authorList>
            <consortium name="Ensembl"/>
        </authorList>
    </citation>
    <scope>IDENTIFICATION</scope>
</reference>
<evidence type="ECO:0000256" key="5">
    <source>
        <dbReference type="RuleBase" id="RU362126"/>
    </source>
</evidence>
<dbReference type="Gene3D" id="2.60.120.200">
    <property type="match status" value="1"/>
</dbReference>
<dbReference type="PANTHER" id="PTHR11073:SF3">
    <property type="entry name" value="CALRETICULIN-3"/>
    <property type="match status" value="1"/>
</dbReference>
<dbReference type="SUPFAM" id="SSF63887">
    <property type="entry name" value="P-domain of calnexin/calreticulin"/>
    <property type="match status" value="1"/>
</dbReference>
<sequence length="139" mass="16175">KQDLFFLSPLTETTYCRLLSGQIIFGSETKHVHVILNYKNKPHPIKKVIRFDGYTPLYTLIIRPDQTYEVKVDNKMVASGNLEDDLEFLPLRKINDLTVRKPTDWDDRMQIDDPNDIKPEVICCPYSYNNLVILVMGNT</sequence>
<dbReference type="GO" id="GO:0005509">
    <property type="term" value="F:calcium ion binding"/>
    <property type="evidence" value="ECO:0007669"/>
    <property type="project" value="InterPro"/>
</dbReference>
<name>A0A8C0EZU6_BUBBB</name>
<protein>
    <submittedName>
        <fullName evidence="6">Uncharacterized protein</fullName>
    </submittedName>
</protein>
<dbReference type="InterPro" id="IPR009033">
    <property type="entry name" value="Calreticulin/calnexin_P_dom_sf"/>
</dbReference>
<evidence type="ECO:0000313" key="6">
    <source>
        <dbReference type="Ensembl" id="ENSBOBP00000011824.1"/>
    </source>
</evidence>
<accession>A0A8C0EZU6</accession>
<dbReference type="Ensembl" id="ENSBOBT00000012110.1">
    <property type="protein sequence ID" value="ENSBOBP00000011824.1"/>
    <property type="gene ID" value="ENSBOBG00000007513.1"/>
</dbReference>
<comment type="subcellular location">
    <subcellularLocation>
        <location evidence="1">Endoplasmic reticulum</location>
    </subcellularLocation>
</comment>
<dbReference type="Proteomes" id="UP000694567">
    <property type="component" value="Unplaced"/>
</dbReference>
<comment type="similarity">
    <text evidence="2 5">Belongs to the calreticulin family.</text>
</comment>
<dbReference type="InterPro" id="IPR001580">
    <property type="entry name" value="Calret/calnex"/>
</dbReference>
<organism evidence="6 7">
    <name type="scientific">Bubo bubo</name>
    <name type="common">Eurasian eagle-owl</name>
    <name type="synonym">Strix bubo</name>
    <dbReference type="NCBI Taxonomy" id="30461"/>
    <lineage>
        <taxon>Eukaryota</taxon>
        <taxon>Metazoa</taxon>
        <taxon>Chordata</taxon>
        <taxon>Craniata</taxon>
        <taxon>Vertebrata</taxon>
        <taxon>Euteleostomi</taxon>
        <taxon>Archelosauria</taxon>
        <taxon>Archosauria</taxon>
        <taxon>Dinosauria</taxon>
        <taxon>Saurischia</taxon>
        <taxon>Theropoda</taxon>
        <taxon>Coelurosauria</taxon>
        <taxon>Aves</taxon>
        <taxon>Neognathae</taxon>
        <taxon>Neoaves</taxon>
        <taxon>Telluraves</taxon>
        <taxon>Strigiformes</taxon>
        <taxon>Strigidae</taxon>
        <taxon>Bubo</taxon>
    </lineage>
</organism>
<keyword evidence="3 5" id="KW-0256">Endoplasmic reticulum</keyword>
<proteinExistence type="inferred from homology"/>
<dbReference type="InterPro" id="IPR013320">
    <property type="entry name" value="ConA-like_dom_sf"/>
</dbReference>